<comment type="caution">
    <text evidence="3">The sequence shown here is derived from an EMBL/GenBank/DDBJ whole genome shotgun (WGS) entry which is preliminary data.</text>
</comment>
<sequence>MQERLTSSYVKPLFGAALCWLVLGIFGIANAATSNIPPLPQPLPVQKAPLQTQQTVAASNPSAKRILTDYWGLSYHVFSIANPDVSSSTPKSVMLKLGHHLNDTLAIEAGLATPISDDKVNWSGQSAYQKVDTLFTIRLRKAFVNMEGIEAYGLLGAAYTKLDTGMVESGALVQGYKESTDFAFGFGARSRLGTTNMTGYVEYNRLVNESKFGLSSVSVGVDYYF</sequence>
<evidence type="ECO:0000256" key="1">
    <source>
        <dbReference type="ARBA" id="ARBA00022729"/>
    </source>
</evidence>
<accession>A0A066ZQZ5</accession>
<evidence type="ECO:0000313" key="3">
    <source>
        <dbReference type="EMBL" id="KDN96198.1"/>
    </source>
</evidence>
<dbReference type="EMBL" id="JMIU01000001">
    <property type="protein sequence ID" value="KDN96198.1"/>
    <property type="molecule type" value="Genomic_DNA"/>
</dbReference>
<keyword evidence="1" id="KW-0732">Signal</keyword>
<dbReference type="Proteomes" id="UP000027341">
    <property type="component" value="Unassembled WGS sequence"/>
</dbReference>
<name>A0A066ZQZ5_HYDMR</name>
<proteinExistence type="predicted"/>
<feature type="domain" description="Outer membrane protein beta-barrel" evidence="2">
    <location>
        <begin position="70"/>
        <end position="225"/>
    </location>
</feature>
<dbReference type="SUPFAM" id="SSF56925">
    <property type="entry name" value="OMPA-like"/>
    <property type="match status" value="1"/>
</dbReference>
<dbReference type="RefSeq" id="WP_029911850.1">
    <property type="nucleotide sequence ID" value="NZ_AP020335.1"/>
</dbReference>
<dbReference type="AlphaFoldDB" id="A0A066ZQZ5"/>
<dbReference type="InterPro" id="IPR027385">
    <property type="entry name" value="Beta-barrel_OMP"/>
</dbReference>
<dbReference type="Gene3D" id="2.40.160.20">
    <property type="match status" value="1"/>
</dbReference>
<dbReference type="InterPro" id="IPR011250">
    <property type="entry name" value="OMP/PagP_B-barrel"/>
</dbReference>
<protein>
    <recommendedName>
        <fullName evidence="2">Outer membrane protein beta-barrel domain-containing protein</fullName>
    </recommendedName>
</protein>
<dbReference type="STRING" id="28885.EI16_07885"/>
<organism evidence="3 4">
    <name type="scientific">Hydrogenovibrio marinus</name>
    <dbReference type="NCBI Taxonomy" id="28885"/>
    <lineage>
        <taxon>Bacteria</taxon>
        <taxon>Pseudomonadati</taxon>
        <taxon>Pseudomonadota</taxon>
        <taxon>Gammaproteobacteria</taxon>
        <taxon>Thiotrichales</taxon>
        <taxon>Piscirickettsiaceae</taxon>
        <taxon>Hydrogenovibrio</taxon>
    </lineage>
</organism>
<evidence type="ECO:0000313" key="4">
    <source>
        <dbReference type="Proteomes" id="UP000027341"/>
    </source>
</evidence>
<gene>
    <name evidence="3" type="ORF">EI16_07885</name>
</gene>
<evidence type="ECO:0000259" key="2">
    <source>
        <dbReference type="Pfam" id="PF13505"/>
    </source>
</evidence>
<dbReference type="Pfam" id="PF13505">
    <property type="entry name" value="OMP_b-brl"/>
    <property type="match status" value="1"/>
</dbReference>
<keyword evidence="4" id="KW-1185">Reference proteome</keyword>
<reference evidence="3 4" key="1">
    <citation type="submission" date="2014-04" db="EMBL/GenBank/DDBJ databases">
        <title>Draft genome sequence of Hydrogenovibrio marinus MH-110, a model organism for aerobic H2 metabolism.</title>
        <authorList>
            <person name="Cha H.J."/>
            <person name="Jo B.H."/>
            <person name="Hwang B.H."/>
        </authorList>
    </citation>
    <scope>NUCLEOTIDE SEQUENCE [LARGE SCALE GENOMIC DNA]</scope>
    <source>
        <strain evidence="3 4">MH-110</strain>
    </source>
</reference>